<accession>A0ABU7LIB7</accession>
<sequence>MVMGPTHAVSGALVGLLVADVLPREWGGPTSTPEILAFAGVCAGSALLPDLDTSQSTVARSFGPVSQTFARGVGAVSAAYYNATRGRKDRKRTGGHRTMTHTALFAALLGTGVSVLVAQFGRNAIIGVLFITLGLALRGLFGTWAKKYGWFIVTVVTAVLSVLMWTAFPGEVGSTGLGVAVALGCVTHCLGDAITKEGIPFLAPFVPWQGKRWWEFKLPSAISIRAGGPFEVVFLGPAMTLAAIGFALWSVDGVPGYVFGALEASGLSF</sequence>
<evidence type="ECO:0000313" key="2">
    <source>
        <dbReference type="EMBL" id="MEE2061283.1"/>
    </source>
</evidence>
<feature type="transmembrane region" description="Helical" evidence="1">
    <location>
        <begin position="232"/>
        <end position="251"/>
    </location>
</feature>
<dbReference type="GO" id="GO:0016787">
    <property type="term" value="F:hydrolase activity"/>
    <property type="evidence" value="ECO:0007669"/>
    <property type="project" value="UniProtKB-KW"/>
</dbReference>
<feature type="transmembrane region" description="Helical" evidence="1">
    <location>
        <begin position="98"/>
        <end position="118"/>
    </location>
</feature>
<name>A0ABU7LIB7_9NOCA</name>
<keyword evidence="3" id="KW-1185">Reference proteome</keyword>
<protein>
    <submittedName>
        <fullName evidence="2">Metal-dependent hydrolase</fullName>
    </submittedName>
</protein>
<dbReference type="InterPro" id="IPR007404">
    <property type="entry name" value="YdjM-like"/>
</dbReference>
<dbReference type="RefSeq" id="WP_330136445.1">
    <property type="nucleotide sequence ID" value="NZ_JAUTXY010000017.1"/>
</dbReference>
<proteinExistence type="predicted"/>
<feature type="transmembrane region" description="Helical" evidence="1">
    <location>
        <begin position="124"/>
        <end position="141"/>
    </location>
</feature>
<keyword evidence="1" id="KW-1133">Transmembrane helix</keyword>
<feature type="transmembrane region" description="Helical" evidence="1">
    <location>
        <begin position="174"/>
        <end position="194"/>
    </location>
</feature>
<feature type="transmembrane region" description="Helical" evidence="1">
    <location>
        <begin position="148"/>
        <end position="168"/>
    </location>
</feature>
<keyword evidence="1" id="KW-0812">Transmembrane</keyword>
<evidence type="ECO:0000313" key="3">
    <source>
        <dbReference type="Proteomes" id="UP001336020"/>
    </source>
</evidence>
<organism evidence="2 3">
    <name type="scientific">Rhodococcus artemisiae</name>
    <dbReference type="NCBI Taxonomy" id="714159"/>
    <lineage>
        <taxon>Bacteria</taxon>
        <taxon>Bacillati</taxon>
        <taxon>Actinomycetota</taxon>
        <taxon>Actinomycetes</taxon>
        <taxon>Mycobacteriales</taxon>
        <taxon>Nocardiaceae</taxon>
        <taxon>Rhodococcus</taxon>
    </lineage>
</organism>
<gene>
    <name evidence="2" type="ORF">Q7514_27535</name>
</gene>
<dbReference type="GO" id="GO:0016874">
    <property type="term" value="F:ligase activity"/>
    <property type="evidence" value="ECO:0007669"/>
    <property type="project" value="UniProtKB-KW"/>
</dbReference>
<dbReference type="EMBL" id="JAUTXY010000017">
    <property type="protein sequence ID" value="MEE2061283.1"/>
    <property type="molecule type" value="Genomic_DNA"/>
</dbReference>
<keyword evidence="1" id="KW-0472">Membrane</keyword>
<keyword evidence="2" id="KW-0378">Hydrolase</keyword>
<dbReference type="Proteomes" id="UP001336020">
    <property type="component" value="Unassembled WGS sequence"/>
</dbReference>
<dbReference type="Pfam" id="PF04307">
    <property type="entry name" value="YdjM"/>
    <property type="match status" value="2"/>
</dbReference>
<evidence type="ECO:0000256" key="1">
    <source>
        <dbReference type="SAM" id="Phobius"/>
    </source>
</evidence>
<comment type="caution">
    <text evidence="2">The sequence shown here is derived from an EMBL/GenBank/DDBJ whole genome shotgun (WGS) entry which is preliminary data.</text>
</comment>
<reference evidence="2 3" key="1">
    <citation type="submission" date="2023-07" db="EMBL/GenBank/DDBJ databases">
        <authorList>
            <person name="Girao M."/>
            <person name="Carvalho M.F."/>
        </authorList>
    </citation>
    <scope>NUCLEOTIDE SEQUENCE [LARGE SCALE GENOMIC DNA]</scope>
    <source>
        <strain evidence="2 3">YIM65754</strain>
    </source>
</reference>
<keyword evidence="2" id="KW-0436">Ligase</keyword>